<dbReference type="EMBL" id="HBGW01077419">
    <property type="protein sequence ID" value="CAD9629137.1"/>
    <property type="molecule type" value="Transcribed_RNA"/>
</dbReference>
<dbReference type="AlphaFoldDB" id="A0A7S2PZY1"/>
<organism evidence="2">
    <name type="scientific">Zooxanthella nutricula</name>
    <dbReference type="NCBI Taxonomy" id="1333877"/>
    <lineage>
        <taxon>Eukaryota</taxon>
        <taxon>Sar</taxon>
        <taxon>Alveolata</taxon>
        <taxon>Dinophyceae</taxon>
        <taxon>Peridiniales</taxon>
        <taxon>Peridiniales incertae sedis</taxon>
        <taxon>Zooxanthella</taxon>
    </lineage>
</organism>
<feature type="transmembrane region" description="Helical" evidence="1">
    <location>
        <begin position="117"/>
        <end position="134"/>
    </location>
</feature>
<evidence type="ECO:0000256" key="1">
    <source>
        <dbReference type="SAM" id="Phobius"/>
    </source>
</evidence>
<protein>
    <submittedName>
        <fullName evidence="2">Uncharacterized protein</fullName>
    </submittedName>
</protein>
<proteinExistence type="predicted"/>
<accession>A0A7S2PZY1</accession>
<feature type="transmembrane region" description="Helical" evidence="1">
    <location>
        <begin position="71"/>
        <end position="97"/>
    </location>
</feature>
<keyword evidence="1" id="KW-0472">Membrane</keyword>
<feature type="transmembrane region" description="Helical" evidence="1">
    <location>
        <begin position="31"/>
        <end position="50"/>
    </location>
</feature>
<sequence>MIHVVLALYSACAFNSKIVQAYRLRHALSSAFVAMNAVPAIVLAVSVFIWTHRELFRMIESLKARQQSATAWLFASSQIAFAMAAPGGVFVALATLLDPTAAGTSTWANHWMYADGIFQLVFFLLLFGAMAIWFPRHELTGYEYEQPGNEEAGQMIGIMEEVEALPDEEGEAAHE</sequence>
<name>A0A7S2PZY1_9DINO</name>
<keyword evidence="1" id="KW-0812">Transmembrane</keyword>
<evidence type="ECO:0000313" key="2">
    <source>
        <dbReference type="EMBL" id="CAD9629137.1"/>
    </source>
</evidence>
<gene>
    <name evidence="2" type="ORF">BRAN1462_LOCUS49216</name>
</gene>
<keyword evidence="1" id="KW-1133">Transmembrane helix</keyword>
<reference evidence="2" key="1">
    <citation type="submission" date="2021-01" db="EMBL/GenBank/DDBJ databases">
        <authorList>
            <person name="Corre E."/>
            <person name="Pelletier E."/>
            <person name="Niang G."/>
            <person name="Scheremetjew M."/>
            <person name="Finn R."/>
            <person name="Kale V."/>
            <person name="Holt S."/>
            <person name="Cochrane G."/>
            <person name="Meng A."/>
            <person name="Brown T."/>
            <person name="Cohen L."/>
        </authorList>
    </citation>
    <scope>NUCLEOTIDE SEQUENCE</scope>
    <source>
        <strain evidence="2">RCC3387</strain>
    </source>
</reference>